<reference evidence="1 2" key="2">
    <citation type="submission" date="2010-03" db="EMBL/GenBank/DDBJ databases">
        <authorList>
            <person name="Pajon A."/>
        </authorList>
    </citation>
    <scope>NUCLEOTIDE SEQUENCE [LARGE SCALE GENOMIC DNA]</scope>
    <source>
        <strain evidence="1 2">XB6B4</strain>
    </source>
</reference>
<name>D4L4B0_9FIRM</name>
<dbReference type="PATRIC" id="fig|718255.3.peg.1708"/>
<dbReference type="HOGENOM" id="CLU_3047625_0_0_9"/>
<dbReference type="AlphaFoldDB" id="D4L4B0"/>
<proteinExistence type="predicted"/>
<protein>
    <recommendedName>
        <fullName evidence="3">Bacterial mobilisation protein (MobC)</fullName>
    </recommendedName>
</protein>
<sequence length="54" mass="6367">MRELSAIGNRINQLAAKANALNFIDTPMLREEARKWHDFQLDVRKKYLLPRKVS</sequence>
<dbReference type="KEGG" id="rix:RO1_42940"/>
<gene>
    <name evidence="1" type="ORF">RO1_42940</name>
</gene>
<evidence type="ECO:0000313" key="2">
    <source>
        <dbReference type="Proteomes" id="UP000008953"/>
    </source>
</evidence>
<accession>D4L4B0</accession>
<reference evidence="1 2" key="1">
    <citation type="submission" date="2010-03" db="EMBL/GenBank/DDBJ databases">
        <title>The genome sequence of Roseburia intestinalis XB6B4.</title>
        <authorList>
            <consortium name="metaHIT consortium -- http://www.metahit.eu/"/>
            <person name="Pajon A."/>
            <person name="Turner K."/>
            <person name="Parkhill J."/>
            <person name="Bernalier A."/>
        </authorList>
    </citation>
    <scope>NUCLEOTIDE SEQUENCE [LARGE SCALE GENOMIC DNA]</scope>
    <source>
        <strain evidence="1 2">XB6B4</strain>
    </source>
</reference>
<evidence type="ECO:0000313" key="1">
    <source>
        <dbReference type="EMBL" id="CBL14450.1"/>
    </source>
</evidence>
<dbReference type="EMBL" id="FP929050">
    <property type="protein sequence ID" value="CBL14450.1"/>
    <property type="molecule type" value="Genomic_DNA"/>
</dbReference>
<evidence type="ECO:0008006" key="3">
    <source>
        <dbReference type="Google" id="ProtNLM"/>
    </source>
</evidence>
<organism evidence="1 2">
    <name type="scientific">Roseburia intestinalis XB6B4</name>
    <dbReference type="NCBI Taxonomy" id="718255"/>
    <lineage>
        <taxon>Bacteria</taxon>
        <taxon>Bacillati</taxon>
        <taxon>Bacillota</taxon>
        <taxon>Clostridia</taxon>
        <taxon>Lachnospirales</taxon>
        <taxon>Lachnospiraceae</taxon>
        <taxon>Roseburia</taxon>
    </lineage>
</organism>
<dbReference type="Proteomes" id="UP000008953">
    <property type="component" value="Chromosome"/>
</dbReference>